<evidence type="ECO:0000313" key="2">
    <source>
        <dbReference type="EMBL" id="KAB5546719.1"/>
    </source>
</evidence>
<keyword evidence="3" id="KW-1185">Reference proteome</keyword>
<feature type="region of interest" description="Disordered" evidence="1">
    <location>
        <begin position="42"/>
        <end position="66"/>
    </location>
</feature>
<sequence length="90" mass="10084">MHTNAFRSPTDKGRPRCTNESPPSAPVSMFHYAICRRTFTNSRCRSSSPAGPVQPQRRHPLLLDDDLTPPYFFPPISLYPSPWGRGDSGP</sequence>
<accession>A0A5N5LV90</accession>
<proteinExistence type="predicted"/>
<dbReference type="EMBL" id="VFJC01000017">
    <property type="protein sequence ID" value="KAB5546719.1"/>
    <property type="molecule type" value="Genomic_DNA"/>
</dbReference>
<feature type="region of interest" description="Disordered" evidence="1">
    <location>
        <begin position="1"/>
        <end position="25"/>
    </location>
</feature>
<evidence type="ECO:0000313" key="3">
    <source>
        <dbReference type="Proteomes" id="UP000327468"/>
    </source>
</evidence>
<protein>
    <submittedName>
        <fullName evidence="2">Uncharacterized protein</fullName>
    </submittedName>
</protein>
<reference evidence="2 3" key="1">
    <citation type="submission" date="2019-06" db="EMBL/GenBank/DDBJ databases">
        <title>A chromosome-scale genome assembly of the striped catfish, Pangasianodon hypophthalmus.</title>
        <authorList>
            <person name="Wen M."/>
            <person name="Zahm M."/>
            <person name="Roques C."/>
            <person name="Cabau C."/>
            <person name="Klopp C."/>
            <person name="Donnadieu C."/>
            <person name="Jouanno E."/>
            <person name="Avarre J.-C."/>
            <person name="Campet M."/>
            <person name="Ha T.T.T."/>
            <person name="Dugue R."/>
            <person name="Lampietro C."/>
            <person name="Louis A."/>
            <person name="Herpin A."/>
            <person name="Echchiki A."/>
            <person name="Berthelot C."/>
            <person name="Parey E."/>
            <person name="Roest-Crollius H."/>
            <person name="Braasch I."/>
            <person name="Postlethwait J."/>
            <person name="Bobe J."/>
            <person name="Montfort J."/>
            <person name="Bouchez O."/>
            <person name="Begum T."/>
            <person name="Schartl M."/>
            <person name="Guiguen Y."/>
        </authorList>
    </citation>
    <scope>NUCLEOTIDE SEQUENCE [LARGE SCALE GENOMIC DNA]</scope>
    <source>
        <strain evidence="2 3">Indonesia</strain>
        <tissue evidence="2">Blood</tissue>
    </source>
</reference>
<dbReference type="AlphaFoldDB" id="A0A5N5LV90"/>
<gene>
    <name evidence="2" type="ORF">PHYPO_G00075220</name>
</gene>
<name>A0A5N5LV90_PANHP</name>
<organism evidence="2 3">
    <name type="scientific">Pangasianodon hypophthalmus</name>
    <name type="common">Striped catfish</name>
    <name type="synonym">Helicophagus hypophthalmus</name>
    <dbReference type="NCBI Taxonomy" id="310915"/>
    <lineage>
        <taxon>Eukaryota</taxon>
        <taxon>Metazoa</taxon>
        <taxon>Chordata</taxon>
        <taxon>Craniata</taxon>
        <taxon>Vertebrata</taxon>
        <taxon>Euteleostomi</taxon>
        <taxon>Actinopterygii</taxon>
        <taxon>Neopterygii</taxon>
        <taxon>Teleostei</taxon>
        <taxon>Ostariophysi</taxon>
        <taxon>Siluriformes</taxon>
        <taxon>Pangasiidae</taxon>
        <taxon>Pangasianodon</taxon>
    </lineage>
</organism>
<comment type="caution">
    <text evidence="2">The sequence shown here is derived from an EMBL/GenBank/DDBJ whole genome shotgun (WGS) entry which is preliminary data.</text>
</comment>
<dbReference type="Proteomes" id="UP000327468">
    <property type="component" value="Chromosome 16"/>
</dbReference>
<evidence type="ECO:0000256" key="1">
    <source>
        <dbReference type="SAM" id="MobiDB-lite"/>
    </source>
</evidence>